<dbReference type="EMBL" id="GBBM01007800">
    <property type="protein sequence ID" value="JAC27618.1"/>
    <property type="molecule type" value="mRNA"/>
</dbReference>
<sequence>MNAAVLFTFFLLLAAHHVQGGNTYPGNGYRWLERCTKECNPLGPENNCPPRCGCYSKPGSRWYGVCISPTGHFQQTTTQHILGPLNQGFSFHAEGSGANSVI</sequence>
<reference evidence="2" key="1">
    <citation type="submission" date="2014-03" db="EMBL/GenBank/DDBJ databases">
        <title>The sialotranscriptome of Amblyomma triste, Amblyomma parvum and Amblyomma cajennense ticks, uncovered by 454-based RNA-seq.</title>
        <authorList>
            <person name="Garcia G.R."/>
            <person name="Gardinassi L.G."/>
            <person name="Ribeiro J.M."/>
            <person name="Anatriello E."/>
            <person name="Ferreira B.R."/>
            <person name="Moreira H.N."/>
            <person name="Mafra C."/>
            <person name="Olegario M.M."/>
            <person name="Szabo P.J."/>
            <person name="Miranda-Santos I.K."/>
            <person name="Maruyama S.R."/>
        </authorList>
    </citation>
    <scope>NUCLEOTIDE SEQUENCE</scope>
    <source>
        <strain evidence="2">Mato Grasso do Sul</strain>
        <tissue evidence="2">Salivary glands</tissue>
    </source>
</reference>
<dbReference type="AlphaFoldDB" id="A0A023G411"/>
<feature type="chain" id="PRO_5001518173" evidence="1">
    <location>
        <begin position="21"/>
        <end position="102"/>
    </location>
</feature>
<name>A0A023G411_AMBTT</name>
<keyword evidence="1" id="KW-0732">Signal</keyword>
<protein>
    <submittedName>
        <fullName evidence="2">Putative secreted protein</fullName>
    </submittedName>
</protein>
<proteinExistence type="evidence at transcript level"/>
<feature type="signal peptide" evidence="1">
    <location>
        <begin position="1"/>
        <end position="20"/>
    </location>
</feature>
<evidence type="ECO:0000256" key="1">
    <source>
        <dbReference type="SAM" id="SignalP"/>
    </source>
</evidence>
<organism evidence="2">
    <name type="scientific">Amblyomma triste</name>
    <name type="common">Neotropical tick</name>
    <dbReference type="NCBI Taxonomy" id="251400"/>
    <lineage>
        <taxon>Eukaryota</taxon>
        <taxon>Metazoa</taxon>
        <taxon>Ecdysozoa</taxon>
        <taxon>Arthropoda</taxon>
        <taxon>Chelicerata</taxon>
        <taxon>Arachnida</taxon>
        <taxon>Acari</taxon>
        <taxon>Parasitiformes</taxon>
        <taxon>Ixodida</taxon>
        <taxon>Ixodoidea</taxon>
        <taxon>Ixodidae</taxon>
        <taxon>Amblyomminae</taxon>
        <taxon>Amblyomma</taxon>
    </lineage>
</organism>
<evidence type="ECO:0000313" key="2">
    <source>
        <dbReference type="EMBL" id="JAC27618.1"/>
    </source>
</evidence>
<accession>A0A023G411</accession>